<feature type="compositionally biased region" description="Basic residues" evidence="1">
    <location>
        <begin position="169"/>
        <end position="195"/>
    </location>
</feature>
<gene>
    <name evidence="3" type="ORF">FA15DRAFT_703820</name>
</gene>
<keyword evidence="4" id="KW-1185">Reference proteome</keyword>
<proteinExistence type="predicted"/>
<evidence type="ECO:0000313" key="4">
    <source>
        <dbReference type="Proteomes" id="UP000307440"/>
    </source>
</evidence>
<evidence type="ECO:0000313" key="3">
    <source>
        <dbReference type="EMBL" id="TFK25272.1"/>
    </source>
</evidence>
<dbReference type="Proteomes" id="UP000307440">
    <property type="component" value="Unassembled WGS sequence"/>
</dbReference>
<feature type="chain" id="PRO_5022672991" evidence="2">
    <location>
        <begin position="20"/>
        <end position="312"/>
    </location>
</feature>
<dbReference type="AlphaFoldDB" id="A0A5C3KXU6"/>
<evidence type="ECO:0000256" key="2">
    <source>
        <dbReference type="SAM" id="SignalP"/>
    </source>
</evidence>
<organism evidence="3 4">
    <name type="scientific">Coprinopsis marcescibilis</name>
    <name type="common">Agaric fungus</name>
    <name type="synonym">Psathyrella marcescibilis</name>
    <dbReference type="NCBI Taxonomy" id="230819"/>
    <lineage>
        <taxon>Eukaryota</taxon>
        <taxon>Fungi</taxon>
        <taxon>Dikarya</taxon>
        <taxon>Basidiomycota</taxon>
        <taxon>Agaricomycotina</taxon>
        <taxon>Agaricomycetes</taxon>
        <taxon>Agaricomycetidae</taxon>
        <taxon>Agaricales</taxon>
        <taxon>Agaricineae</taxon>
        <taxon>Psathyrellaceae</taxon>
        <taxon>Coprinopsis</taxon>
    </lineage>
</organism>
<name>A0A5C3KXU6_COPMA</name>
<feature type="region of interest" description="Disordered" evidence="1">
    <location>
        <begin position="88"/>
        <end position="119"/>
    </location>
</feature>
<feature type="signal peptide" evidence="2">
    <location>
        <begin position="1"/>
        <end position="19"/>
    </location>
</feature>
<sequence>MVRASTIVVAALAIVPVLALPQAQAPEEFSLRSVVDDNVDLEARKFKFGKAFKKLKGFAKIATKIAAPGAGALLGRDIEEADLDARGPTVHLAPHHPHHAHHPASPTASPPATPHHAHHARDLDLDDGAELDARDFEDSDELEARTPLSPTNFSRAKLNKLKGGLGSKGGRKNKGTRKNKNGKGKSRGGKSKGKGPRNSLKAHAGRRLGAGLRRGSGRIIGAHPRSLEDIEDEVFTRELDTEFMLDELVERGILEIADFDLETREPKFRFGNFLKKAVGVAGKVARVGAQLALREEDEMEVRSDFEILDELD</sequence>
<accession>A0A5C3KXU6</accession>
<dbReference type="EMBL" id="ML210188">
    <property type="protein sequence ID" value="TFK25272.1"/>
    <property type="molecule type" value="Genomic_DNA"/>
</dbReference>
<reference evidence="3 4" key="1">
    <citation type="journal article" date="2019" name="Nat. Ecol. Evol.">
        <title>Megaphylogeny resolves global patterns of mushroom evolution.</title>
        <authorList>
            <person name="Varga T."/>
            <person name="Krizsan K."/>
            <person name="Foldi C."/>
            <person name="Dima B."/>
            <person name="Sanchez-Garcia M."/>
            <person name="Sanchez-Ramirez S."/>
            <person name="Szollosi G.J."/>
            <person name="Szarkandi J.G."/>
            <person name="Papp V."/>
            <person name="Albert L."/>
            <person name="Andreopoulos W."/>
            <person name="Angelini C."/>
            <person name="Antonin V."/>
            <person name="Barry K.W."/>
            <person name="Bougher N.L."/>
            <person name="Buchanan P."/>
            <person name="Buyck B."/>
            <person name="Bense V."/>
            <person name="Catcheside P."/>
            <person name="Chovatia M."/>
            <person name="Cooper J."/>
            <person name="Damon W."/>
            <person name="Desjardin D."/>
            <person name="Finy P."/>
            <person name="Geml J."/>
            <person name="Haridas S."/>
            <person name="Hughes K."/>
            <person name="Justo A."/>
            <person name="Karasinski D."/>
            <person name="Kautmanova I."/>
            <person name="Kiss B."/>
            <person name="Kocsube S."/>
            <person name="Kotiranta H."/>
            <person name="LaButti K.M."/>
            <person name="Lechner B.E."/>
            <person name="Liimatainen K."/>
            <person name="Lipzen A."/>
            <person name="Lukacs Z."/>
            <person name="Mihaltcheva S."/>
            <person name="Morgado L.N."/>
            <person name="Niskanen T."/>
            <person name="Noordeloos M.E."/>
            <person name="Ohm R.A."/>
            <person name="Ortiz-Santana B."/>
            <person name="Ovrebo C."/>
            <person name="Racz N."/>
            <person name="Riley R."/>
            <person name="Savchenko A."/>
            <person name="Shiryaev A."/>
            <person name="Soop K."/>
            <person name="Spirin V."/>
            <person name="Szebenyi C."/>
            <person name="Tomsovsky M."/>
            <person name="Tulloss R.E."/>
            <person name="Uehling J."/>
            <person name="Grigoriev I.V."/>
            <person name="Vagvolgyi C."/>
            <person name="Papp T."/>
            <person name="Martin F.M."/>
            <person name="Miettinen O."/>
            <person name="Hibbett D.S."/>
            <person name="Nagy L.G."/>
        </authorList>
    </citation>
    <scope>NUCLEOTIDE SEQUENCE [LARGE SCALE GENOMIC DNA]</scope>
    <source>
        <strain evidence="3 4">CBS 121175</strain>
    </source>
</reference>
<feature type="compositionally biased region" description="Basic residues" evidence="1">
    <location>
        <begin position="93"/>
        <end position="102"/>
    </location>
</feature>
<protein>
    <submittedName>
        <fullName evidence="3">Uncharacterized protein</fullName>
    </submittedName>
</protein>
<feature type="region of interest" description="Disordered" evidence="1">
    <location>
        <begin position="137"/>
        <end position="208"/>
    </location>
</feature>
<evidence type="ECO:0000256" key="1">
    <source>
        <dbReference type="SAM" id="MobiDB-lite"/>
    </source>
</evidence>
<keyword evidence="2" id="KW-0732">Signal</keyword>